<accession>A0ABN3DRN7</accession>
<gene>
    <name evidence="2" type="ORF">GCM10009851_26920</name>
</gene>
<dbReference type="PANTHER" id="PTHR22602:SF0">
    <property type="entry name" value="TRANSFERASE CAF17, MITOCHONDRIAL-RELATED"/>
    <property type="match status" value="1"/>
</dbReference>
<comment type="caution">
    <text evidence="2">The sequence shown here is derived from an EMBL/GenBank/DDBJ whole genome shotgun (WGS) entry which is preliminary data.</text>
</comment>
<evidence type="ECO:0000313" key="2">
    <source>
        <dbReference type="EMBL" id="GAA2240125.1"/>
    </source>
</evidence>
<dbReference type="Gene3D" id="3.30.1360.120">
    <property type="entry name" value="Probable tRNA modification gtpase trme, domain 1"/>
    <property type="match status" value="1"/>
</dbReference>
<proteinExistence type="predicted"/>
<dbReference type="EMBL" id="BAAAQY010000008">
    <property type="protein sequence ID" value="GAA2240125.1"/>
    <property type="molecule type" value="Genomic_DNA"/>
</dbReference>
<keyword evidence="1" id="KW-0809">Transit peptide</keyword>
<sequence>MPAGPSPLLALPGAVAAPGPDSSVASHYGNPVAEQRMLDAPRSGRPAPGTGAPAVVDLSSHGVVAVTGPDRLSWLDSVTSQSIRGLAPADSAETLLLSANGRIEQAIRVLDDGETAWLLVDADEALALEAWLQSMRFMLRVEVADRSGEFATVGWLAASAEAPPPQALAEVIAVAGPAATVLTWSDPWPEVVAGGVQYAAVDEHPGSDWWWRESLLRRDDLPALAAAVTAGSLSVAGLTAAEALRIAAWRPRRATEVDERSIPHELDWMRSAVHLAKGCYRGQETVAKVHNLGHPPRRLVLLHLDGSDAVLPSAGDEVLALRAGADEPDAVGRVTSVAVHHEWGPIALAVVRRQVPAEAEVVVRTGEGDVAAEVETIVAPDAGSAVGRVALPKLGARTRRSS</sequence>
<name>A0ABN3DRN7_9MICO</name>
<evidence type="ECO:0000256" key="1">
    <source>
        <dbReference type="ARBA" id="ARBA00022946"/>
    </source>
</evidence>
<reference evidence="2 3" key="1">
    <citation type="journal article" date="2019" name="Int. J. Syst. Evol. Microbiol.">
        <title>The Global Catalogue of Microorganisms (GCM) 10K type strain sequencing project: providing services to taxonomists for standard genome sequencing and annotation.</title>
        <authorList>
            <consortium name="The Broad Institute Genomics Platform"/>
            <consortium name="The Broad Institute Genome Sequencing Center for Infectious Disease"/>
            <person name="Wu L."/>
            <person name="Ma J."/>
        </authorList>
    </citation>
    <scope>NUCLEOTIDE SEQUENCE [LARGE SCALE GENOMIC DNA]</scope>
    <source>
        <strain evidence="2 3">JCM 16117</strain>
    </source>
</reference>
<dbReference type="PANTHER" id="PTHR22602">
    <property type="entry name" value="TRANSFERASE CAF17, MITOCHONDRIAL-RELATED"/>
    <property type="match status" value="1"/>
</dbReference>
<protein>
    <submittedName>
        <fullName evidence="2">Folate-binding protein YgfZ</fullName>
    </submittedName>
</protein>
<dbReference type="NCBIfam" id="TIGR03317">
    <property type="entry name" value="ygfZ_signature"/>
    <property type="match status" value="1"/>
</dbReference>
<dbReference type="RefSeq" id="WP_259480115.1">
    <property type="nucleotide sequence ID" value="NZ_BAAAQY010000008.1"/>
</dbReference>
<dbReference type="InterPro" id="IPR045179">
    <property type="entry name" value="YgfZ/GcvT"/>
</dbReference>
<evidence type="ECO:0000313" key="3">
    <source>
        <dbReference type="Proteomes" id="UP001500929"/>
    </source>
</evidence>
<dbReference type="SUPFAM" id="SSF103025">
    <property type="entry name" value="Folate-binding domain"/>
    <property type="match status" value="1"/>
</dbReference>
<keyword evidence="3" id="KW-1185">Reference proteome</keyword>
<dbReference type="InterPro" id="IPR027266">
    <property type="entry name" value="TrmE/GcvT-like"/>
</dbReference>
<dbReference type="Proteomes" id="UP001500929">
    <property type="component" value="Unassembled WGS sequence"/>
</dbReference>
<organism evidence="2 3">
    <name type="scientific">Herbiconiux moechotypicola</name>
    <dbReference type="NCBI Taxonomy" id="637393"/>
    <lineage>
        <taxon>Bacteria</taxon>
        <taxon>Bacillati</taxon>
        <taxon>Actinomycetota</taxon>
        <taxon>Actinomycetes</taxon>
        <taxon>Micrococcales</taxon>
        <taxon>Microbacteriaceae</taxon>
        <taxon>Herbiconiux</taxon>
    </lineage>
</organism>
<dbReference type="InterPro" id="IPR017703">
    <property type="entry name" value="YgfZ/GCV_T_CS"/>
</dbReference>